<evidence type="ECO:0000313" key="3">
    <source>
        <dbReference type="Proteomes" id="UP000244013"/>
    </source>
</evidence>
<evidence type="ECO:0000256" key="1">
    <source>
        <dbReference type="SAM" id="Phobius"/>
    </source>
</evidence>
<comment type="caution">
    <text evidence="2">The sequence shown here is derived from an EMBL/GenBank/DDBJ whole genome shotgun (WGS) entry which is preliminary data.</text>
</comment>
<keyword evidence="1" id="KW-0472">Membrane</keyword>
<keyword evidence="1" id="KW-0812">Transmembrane</keyword>
<evidence type="ECO:0000313" key="2">
    <source>
        <dbReference type="EMBL" id="PTW44705.1"/>
    </source>
</evidence>
<dbReference type="OrthoDB" id="7605535at2"/>
<protein>
    <submittedName>
        <fullName evidence="2">Uncharacterized protein</fullName>
    </submittedName>
</protein>
<accession>A0A2T5TZN0</accession>
<dbReference type="Proteomes" id="UP000244013">
    <property type="component" value="Unassembled WGS sequence"/>
</dbReference>
<feature type="transmembrane region" description="Helical" evidence="1">
    <location>
        <begin position="122"/>
        <end position="140"/>
    </location>
</feature>
<feature type="transmembrane region" description="Helical" evidence="1">
    <location>
        <begin position="96"/>
        <end position="116"/>
    </location>
</feature>
<feature type="transmembrane region" description="Helical" evidence="1">
    <location>
        <begin position="46"/>
        <end position="68"/>
    </location>
</feature>
<dbReference type="EMBL" id="QAYE01000009">
    <property type="protein sequence ID" value="PTW44705.1"/>
    <property type="molecule type" value="Genomic_DNA"/>
</dbReference>
<proteinExistence type="predicted"/>
<dbReference type="GeneID" id="91007317"/>
<sequence>MKGNRANIWRIGILFASIAIVGALSISRPAVFAKNRFLQAFMGPDMVSVLIVMLTITFASVANIHLSITRMVALAPDRAEAAGAAGRARAQLNTNAWTIFWAFAVSLLSLIVNGEYPKDELVQSTTTGVCLVVLILNGLVMHDIYRSIFLLVANEPQGASDKPDDYS</sequence>
<dbReference type="RefSeq" id="WP_107955479.1">
    <property type="nucleotide sequence ID" value="NZ_QAYE01000009.1"/>
</dbReference>
<name>A0A2T5TZN0_9SPHN</name>
<keyword evidence="1" id="KW-1133">Transmembrane helix</keyword>
<reference evidence="2 3" key="1">
    <citation type="submission" date="2018-04" db="EMBL/GenBank/DDBJ databases">
        <title>Genomic Encyclopedia of Type Strains, Phase III (KMG-III): the genomes of soil and plant-associated and newly described type strains.</title>
        <authorList>
            <person name="Whitman W."/>
        </authorList>
    </citation>
    <scope>NUCLEOTIDE SEQUENCE [LARGE SCALE GENOMIC DNA]</scope>
    <source>
        <strain evidence="2 3">MA-olki</strain>
    </source>
</reference>
<dbReference type="AlphaFoldDB" id="A0A2T5TZN0"/>
<feature type="transmembrane region" description="Helical" evidence="1">
    <location>
        <begin position="7"/>
        <end position="26"/>
    </location>
</feature>
<gene>
    <name evidence="2" type="ORF">C8J25_109135</name>
</gene>
<organism evidence="2 3">
    <name type="scientific">Sphingomonas faeni</name>
    <dbReference type="NCBI Taxonomy" id="185950"/>
    <lineage>
        <taxon>Bacteria</taxon>
        <taxon>Pseudomonadati</taxon>
        <taxon>Pseudomonadota</taxon>
        <taxon>Alphaproteobacteria</taxon>
        <taxon>Sphingomonadales</taxon>
        <taxon>Sphingomonadaceae</taxon>
        <taxon>Sphingomonas</taxon>
    </lineage>
</organism>